<reference evidence="7 8" key="1">
    <citation type="submission" date="2018-06" db="EMBL/GenBank/DDBJ databases">
        <title>Extensive metabolic versatility and redundancy in microbially diverse, dynamic hydrothermal sediments.</title>
        <authorList>
            <person name="Dombrowski N."/>
            <person name="Teske A."/>
            <person name="Baker B.J."/>
        </authorList>
    </citation>
    <scope>NUCLEOTIDE SEQUENCE [LARGE SCALE GENOMIC DNA]</scope>
    <source>
        <strain evidence="7">B10_G13</strain>
    </source>
</reference>
<dbReference type="GO" id="GO:0016226">
    <property type="term" value="P:iron-sulfur cluster assembly"/>
    <property type="evidence" value="ECO:0007669"/>
    <property type="project" value="InterPro"/>
</dbReference>
<evidence type="ECO:0000256" key="1">
    <source>
        <dbReference type="ARBA" id="ARBA00022723"/>
    </source>
</evidence>
<comment type="similarity">
    <text evidence="6">Belongs to the Mrp/NBP35 ATP-binding proteins family.</text>
</comment>
<dbReference type="InterPro" id="IPR019591">
    <property type="entry name" value="Mrp/NBP35_ATP-bd"/>
</dbReference>
<organism evidence="7 8">
    <name type="scientific">candidate division TA06 bacterium</name>
    <dbReference type="NCBI Taxonomy" id="2250710"/>
    <lineage>
        <taxon>Bacteria</taxon>
        <taxon>Bacteria division TA06</taxon>
    </lineage>
</organism>
<dbReference type="GO" id="GO:0051536">
    <property type="term" value="F:iron-sulfur cluster binding"/>
    <property type="evidence" value="ECO:0007669"/>
    <property type="project" value="UniProtKB-UniRule"/>
</dbReference>
<comment type="caution">
    <text evidence="7">The sequence shown here is derived from an EMBL/GenBank/DDBJ whole genome shotgun (WGS) entry which is preliminary data.</text>
</comment>
<dbReference type="Gene3D" id="3.40.50.300">
    <property type="entry name" value="P-loop containing nucleotide triphosphate hydrolases"/>
    <property type="match status" value="1"/>
</dbReference>
<dbReference type="Proteomes" id="UP000271125">
    <property type="component" value="Unassembled WGS sequence"/>
</dbReference>
<dbReference type="SUPFAM" id="SSF52540">
    <property type="entry name" value="P-loop containing nucleoside triphosphate hydrolases"/>
    <property type="match status" value="1"/>
</dbReference>
<dbReference type="InterPro" id="IPR027417">
    <property type="entry name" value="P-loop_NTPase"/>
</dbReference>
<dbReference type="CDD" id="cd02037">
    <property type="entry name" value="Mrp_NBP35"/>
    <property type="match status" value="1"/>
</dbReference>
<dbReference type="GO" id="GO:0046872">
    <property type="term" value="F:metal ion binding"/>
    <property type="evidence" value="ECO:0007669"/>
    <property type="project" value="UniProtKB-KW"/>
</dbReference>
<comment type="subunit">
    <text evidence="6">Homodimer.</text>
</comment>
<evidence type="ECO:0000313" key="7">
    <source>
        <dbReference type="EMBL" id="RKX71456.1"/>
    </source>
</evidence>
<dbReference type="EMBL" id="QNBD01000089">
    <property type="protein sequence ID" value="RKX71456.1"/>
    <property type="molecule type" value="Genomic_DNA"/>
</dbReference>
<dbReference type="HAMAP" id="MF_02040">
    <property type="entry name" value="Mrp_NBP35"/>
    <property type="match status" value="1"/>
</dbReference>
<keyword evidence="3 6" id="KW-0067">ATP-binding</keyword>
<gene>
    <name evidence="7" type="ORF">DRP43_02455</name>
</gene>
<keyword evidence="2 6" id="KW-0547">Nucleotide-binding</keyword>
<dbReference type="AlphaFoldDB" id="A0A660SMW8"/>
<dbReference type="GO" id="GO:0005524">
    <property type="term" value="F:ATP binding"/>
    <property type="evidence" value="ECO:0007669"/>
    <property type="project" value="UniProtKB-UniRule"/>
</dbReference>
<evidence type="ECO:0000256" key="5">
    <source>
        <dbReference type="ARBA" id="ARBA00023014"/>
    </source>
</evidence>
<evidence type="ECO:0000256" key="2">
    <source>
        <dbReference type="ARBA" id="ARBA00022741"/>
    </source>
</evidence>
<feature type="binding site" evidence="6">
    <location>
        <begin position="26"/>
        <end position="33"/>
    </location>
    <ligand>
        <name>ATP</name>
        <dbReference type="ChEBI" id="CHEBI:30616"/>
    </ligand>
</feature>
<comment type="function">
    <text evidence="6">Binds and transfers iron-sulfur (Fe-S) clusters to target apoproteins. Can hydrolyze ATP.</text>
</comment>
<keyword evidence="1 6" id="KW-0479">Metal-binding</keyword>
<dbReference type="GO" id="GO:0016887">
    <property type="term" value="F:ATP hydrolysis activity"/>
    <property type="evidence" value="ECO:0007669"/>
    <property type="project" value="UniProtKB-UniRule"/>
</dbReference>
<keyword evidence="6" id="KW-0378">Hydrolase</keyword>
<dbReference type="PANTHER" id="PTHR23264:SF19">
    <property type="entry name" value="CYTOSOLIC FE-S CLUSTER ASSEMBLY FACTOR NUBP2"/>
    <property type="match status" value="1"/>
</dbReference>
<dbReference type="GO" id="GO:0005829">
    <property type="term" value="C:cytosol"/>
    <property type="evidence" value="ECO:0007669"/>
    <property type="project" value="TreeGrafter"/>
</dbReference>
<evidence type="ECO:0000256" key="6">
    <source>
        <dbReference type="HAMAP-Rule" id="MF_02040"/>
    </source>
</evidence>
<sequence>MEKPNLNLNMKKEYLKGVKKIAVMSGKGGVGKSTIAANFAIWLSEMMNEKVGLMDIDITGPNIPKLLGIEDEKLNVENQKIVPIVVRKNLFVMSMAFLLPTKDSPVIWRGPLKTKAVQQFIQDVKWEDIKYMIIDLPPGTGDEALSIAQEMKPLDAAVIVSTPQELAVLDVRKNITFANKLEIPVAGLIENMSYLRCPHCGEKIEIFKKGAILKATKDMDIPLLGELPLEPIVTETSDRGIFHIIESKDSDFSKSFFEIAKKIKEFVDS</sequence>
<proteinExistence type="inferred from homology"/>
<dbReference type="PANTHER" id="PTHR23264">
    <property type="entry name" value="NUCLEOTIDE-BINDING PROTEIN NBP35 YEAST -RELATED"/>
    <property type="match status" value="1"/>
</dbReference>
<dbReference type="FunFam" id="3.40.50.300:FF:001119">
    <property type="entry name" value="Iron-sulfur cluster carrier protein"/>
    <property type="match status" value="1"/>
</dbReference>
<keyword evidence="4 6" id="KW-0408">Iron</keyword>
<evidence type="ECO:0000256" key="3">
    <source>
        <dbReference type="ARBA" id="ARBA00022840"/>
    </source>
</evidence>
<evidence type="ECO:0000313" key="8">
    <source>
        <dbReference type="Proteomes" id="UP000271125"/>
    </source>
</evidence>
<accession>A0A660SMW8</accession>
<dbReference type="InterPro" id="IPR033756">
    <property type="entry name" value="YlxH/NBP35"/>
</dbReference>
<evidence type="ECO:0000256" key="4">
    <source>
        <dbReference type="ARBA" id="ARBA00023004"/>
    </source>
</evidence>
<dbReference type="Pfam" id="PF10609">
    <property type="entry name" value="ParA"/>
    <property type="match status" value="1"/>
</dbReference>
<name>A0A660SMW8_UNCT6</name>
<keyword evidence="5 6" id="KW-0411">Iron-sulfur</keyword>
<protein>
    <recommendedName>
        <fullName evidence="6">Iron-sulfur cluster carrier protein</fullName>
    </recommendedName>
</protein>
<dbReference type="GO" id="GO:0140663">
    <property type="term" value="F:ATP-dependent FeS chaperone activity"/>
    <property type="evidence" value="ECO:0007669"/>
    <property type="project" value="InterPro"/>
</dbReference>